<dbReference type="InterPro" id="IPR002938">
    <property type="entry name" value="FAD-bd"/>
</dbReference>
<dbReference type="PANTHER" id="PTHR13789">
    <property type="entry name" value="MONOOXYGENASE"/>
    <property type="match status" value="1"/>
</dbReference>
<keyword evidence="4" id="KW-0560">Oxidoreductase</keyword>
<keyword evidence="2" id="KW-0285">Flavoprotein</keyword>
<protein>
    <submittedName>
        <fullName evidence="7">FAD/NAD(P)-binding domain-containing protein</fullName>
    </submittedName>
</protein>
<keyword evidence="3" id="KW-0274">FAD</keyword>
<keyword evidence="5" id="KW-0503">Monooxygenase</keyword>
<evidence type="ECO:0000259" key="6">
    <source>
        <dbReference type="Pfam" id="PF01494"/>
    </source>
</evidence>
<dbReference type="SUPFAM" id="SSF51905">
    <property type="entry name" value="FAD/NAD(P)-binding domain"/>
    <property type="match status" value="1"/>
</dbReference>
<dbReference type="InterPro" id="IPR036188">
    <property type="entry name" value="FAD/NAD-bd_sf"/>
</dbReference>
<dbReference type="EMBL" id="MU806297">
    <property type="protein sequence ID" value="KAJ3836739.1"/>
    <property type="molecule type" value="Genomic_DNA"/>
</dbReference>
<feature type="domain" description="FAD-binding" evidence="6">
    <location>
        <begin position="8"/>
        <end position="358"/>
    </location>
</feature>
<sequence length="419" mass="46745">MTNSTKKLRVAIIGGGIGGLTCAVALKDCANIELDIYEQATQITEIGAGITVWPRTWGVLKSMGLENDLLEILPEGFSEEPKLAFEFRISDRKDGYTFHKIYAKGGALCFHRQEIQRTLLNHISKESCHIHLSHRMIRCVETQEGVKMFFQNGSEATCDVLVGADGIKSVTRELFRPGNDSGIFYTGSQVYRGLIPREVLAKSYPSHKALQGPIQHIVVYPISGGRTINVVAFFTNPNDEGKPVNGPEIQRATTADALAEFDGWEDEVGQLLSAIENLSRWVIRDLHPMDTYVSRRIAMIGDSCHNMTPHLGAGAGQAMEDGYILGRLFSKAGAENWETILKAYNHVRQPFANMVQRNARDQGFHYELNAPGFENITSMGEELSPEQLSLLRTTITMNWSWWEEDAEEDLDRAARLLKG</sequence>
<comment type="similarity">
    <text evidence="1">Belongs to the paxM FAD-dependent monooxygenase family.</text>
</comment>
<evidence type="ECO:0000313" key="8">
    <source>
        <dbReference type="Proteomes" id="UP001163846"/>
    </source>
</evidence>
<dbReference type="PANTHER" id="PTHR13789:SF309">
    <property type="entry name" value="PUTATIVE (AFU_ORTHOLOGUE AFUA_6G14510)-RELATED"/>
    <property type="match status" value="1"/>
</dbReference>
<reference evidence="7" key="1">
    <citation type="submission" date="2022-08" db="EMBL/GenBank/DDBJ databases">
        <authorList>
            <consortium name="DOE Joint Genome Institute"/>
            <person name="Min B."/>
            <person name="Riley R."/>
            <person name="Sierra-Patev S."/>
            <person name="Naranjo-Ortiz M."/>
            <person name="Looney B."/>
            <person name="Konkel Z."/>
            <person name="Slot J.C."/>
            <person name="Sakamoto Y."/>
            <person name="Steenwyk J.L."/>
            <person name="Rokas A."/>
            <person name="Carro J."/>
            <person name="Camarero S."/>
            <person name="Ferreira P."/>
            <person name="Molpeceres G."/>
            <person name="Ruiz-Duenas F.J."/>
            <person name="Serrano A."/>
            <person name="Henrissat B."/>
            <person name="Drula E."/>
            <person name="Hughes K.W."/>
            <person name="Mata J.L."/>
            <person name="Ishikawa N.K."/>
            <person name="Vargas-Isla R."/>
            <person name="Ushijima S."/>
            <person name="Smith C.A."/>
            <person name="Ahrendt S."/>
            <person name="Andreopoulos W."/>
            <person name="He G."/>
            <person name="Labutti K."/>
            <person name="Lipzen A."/>
            <person name="Ng V."/>
            <person name="Sandor L."/>
            <person name="Barry K."/>
            <person name="Martinez A.T."/>
            <person name="Xiao Y."/>
            <person name="Gibbons J.G."/>
            <person name="Terashima K."/>
            <person name="Hibbett D.S."/>
            <person name="Grigoriev I.V."/>
        </authorList>
    </citation>
    <scope>NUCLEOTIDE SEQUENCE</scope>
    <source>
        <strain evidence="7">TFB9207</strain>
    </source>
</reference>
<accession>A0AA38P5N1</accession>
<dbReference type="SUPFAM" id="SSF54373">
    <property type="entry name" value="FAD-linked reductases, C-terminal domain"/>
    <property type="match status" value="1"/>
</dbReference>
<proteinExistence type="inferred from homology"/>
<evidence type="ECO:0000256" key="4">
    <source>
        <dbReference type="ARBA" id="ARBA00023002"/>
    </source>
</evidence>
<keyword evidence="8" id="KW-1185">Reference proteome</keyword>
<comment type="caution">
    <text evidence="7">The sequence shown here is derived from an EMBL/GenBank/DDBJ whole genome shotgun (WGS) entry which is preliminary data.</text>
</comment>
<name>A0AA38P5N1_9AGAR</name>
<gene>
    <name evidence="7" type="ORF">F5878DRAFT_688137</name>
</gene>
<evidence type="ECO:0000256" key="5">
    <source>
        <dbReference type="ARBA" id="ARBA00023033"/>
    </source>
</evidence>
<evidence type="ECO:0000313" key="7">
    <source>
        <dbReference type="EMBL" id="KAJ3836739.1"/>
    </source>
</evidence>
<dbReference type="Pfam" id="PF01494">
    <property type="entry name" value="FAD_binding_3"/>
    <property type="match status" value="1"/>
</dbReference>
<dbReference type="GO" id="GO:0004497">
    <property type="term" value="F:monooxygenase activity"/>
    <property type="evidence" value="ECO:0007669"/>
    <property type="project" value="UniProtKB-KW"/>
</dbReference>
<evidence type="ECO:0000256" key="3">
    <source>
        <dbReference type="ARBA" id="ARBA00022827"/>
    </source>
</evidence>
<dbReference type="InterPro" id="IPR050493">
    <property type="entry name" value="FAD-dep_Monooxygenase_BioMet"/>
</dbReference>
<dbReference type="PRINTS" id="PR00420">
    <property type="entry name" value="RNGMNOXGNASE"/>
</dbReference>
<dbReference type="GO" id="GO:0071949">
    <property type="term" value="F:FAD binding"/>
    <property type="evidence" value="ECO:0007669"/>
    <property type="project" value="InterPro"/>
</dbReference>
<dbReference type="Gene3D" id="3.50.50.60">
    <property type="entry name" value="FAD/NAD(P)-binding domain"/>
    <property type="match status" value="1"/>
</dbReference>
<dbReference type="Proteomes" id="UP001163846">
    <property type="component" value="Unassembled WGS sequence"/>
</dbReference>
<evidence type="ECO:0000256" key="2">
    <source>
        <dbReference type="ARBA" id="ARBA00022630"/>
    </source>
</evidence>
<evidence type="ECO:0000256" key="1">
    <source>
        <dbReference type="ARBA" id="ARBA00007992"/>
    </source>
</evidence>
<organism evidence="7 8">
    <name type="scientific">Lentinula raphanica</name>
    <dbReference type="NCBI Taxonomy" id="153919"/>
    <lineage>
        <taxon>Eukaryota</taxon>
        <taxon>Fungi</taxon>
        <taxon>Dikarya</taxon>
        <taxon>Basidiomycota</taxon>
        <taxon>Agaricomycotina</taxon>
        <taxon>Agaricomycetes</taxon>
        <taxon>Agaricomycetidae</taxon>
        <taxon>Agaricales</taxon>
        <taxon>Marasmiineae</taxon>
        <taxon>Omphalotaceae</taxon>
        <taxon>Lentinula</taxon>
    </lineage>
</organism>
<dbReference type="AlphaFoldDB" id="A0AA38P5N1"/>